<feature type="domain" description="DUF4340" evidence="2">
    <location>
        <begin position="85"/>
        <end position="271"/>
    </location>
</feature>
<dbReference type="Proteomes" id="UP000093080">
    <property type="component" value="Unassembled WGS sequence"/>
</dbReference>
<evidence type="ECO:0000313" key="4">
    <source>
        <dbReference type="Proteomes" id="UP000093080"/>
    </source>
</evidence>
<keyword evidence="4" id="KW-1185">Reference proteome</keyword>
<comment type="caution">
    <text evidence="3">The sequence shown here is derived from an EMBL/GenBank/DDBJ whole genome shotgun (WGS) entry which is preliminary data.</text>
</comment>
<evidence type="ECO:0000256" key="1">
    <source>
        <dbReference type="SAM" id="Phobius"/>
    </source>
</evidence>
<keyword evidence="1" id="KW-0472">Membrane</keyword>
<proteinExistence type="predicted"/>
<dbReference type="RefSeq" id="WP_067617805.1">
    <property type="nucleotide sequence ID" value="NZ_MAGO01000006.1"/>
</dbReference>
<evidence type="ECO:0000259" key="2">
    <source>
        <dbReference type="Pfam" id="PF14238"/>
    </source>
</evidence>
<protein>
    <recommendedName>
        <fullName evidence="2">DUF4340 domain-containing protein</fullName>
    </recommendedName>
</protein>
<evidence type="ECO:0000313" key="3">
    <source>
        <dbReference type="EMBL" id="OCC15149.1"/>
    </source>
</evidence>
<dbReference type="EMBL" id="MAGO01000006">
    <property type="protein sequence ID" value="OCC15149.1"/>
    <property type="molecule type" value="Genomic_DNA"/>
</dbReference>
<reference evidence="3 4" key="1">
    <citation type="submission" date="2016-06" db="EMBL/GenBank/DDBJ databases">
        <title>Respiratory ammonification of nitrate coupled to the oxidation of elemental sulfur in deep-sea autotrophic thermophilic bacteria.</title>
        <authorList>
            <person name="Slobodkina G.B."/>
            <person name="Mardanov A.V."/>
            <person name="Ravin N.V."/>
            <person name="Frolova A.A."/>
            <person name="Viryasiv M.B."/>
            <person name="Chernyh N.A."/>
            <person name="Bonch-Osmolovskaya E.A."/>
            <person name="Slobodkin A.I."/>
        </authorList>
    </citation>
    <scope>NUCLEOTIDE SEQUENCE [LARGE SCALE GENOMIC DNA]</scope>
    <source>
        <strain evidence="3 4">S69</strain>
    </source>
</reference>
<dbReference type="STRING" id="1156395.DBT_1269"/>
<dbReference type="AlphaFoldDB" id="A0A1B9F5D5"/>
<keyword evidence="1" id="KW-0812">Transmembrane</keyword>
<keyword evidence="1" id="KW-1133">Transmembrane helix</keyword>
<accession>A0A1B9F5D5</accession>
<organism evidence="3 4">
    <name type="scientific">Dissulfuribacter thermophilus</name>
    <dbReference type="NCBI Taxonomy" id="1156395"/>
    <lineage>
        <taxon>Bacteria</taxon>
        <taxon>Pseudomonadati</taxon>
        <taxon>Thermodesulfobacteriota</taxon>
        <taxon>Dissulfuribacteria</taxon>
        <taxon>Dissulfuribacterales</taxon>
        <taxon>Dissulfuribacteraceae</taxon>
        <taxon>Dissulfuribacter</taxon>
    </lineage>
</organism>
<dbReference type="InterPro" id="IPR025641">
    <property type="entry name" value="DUF4340"/>
</dbReference>
<dbReference type="OrthoDB" id="5446509at2"/>
<sequence>MKQSHVVILSVVFILVIGLYFIQKRPHHVEPNELFEEVIPEFDIDSIDSIKVWTPKDKSGHPFHIVKKDHSYWIEVYEDGTSFLAPCQESRVKRLLESLRGLRGEERAKGEDHFDTFLIGDKNALHLELKSGDRVICHILVGKRGEAWGTSFVRKVDDDSVLIVRKNMLSLVEIWQERAAQNPSPTSWIDLGVIKDDSSEVEGVSYSTSDEVWSLTSSGNETSEKGKWLLVQDGAQISIDEDKAKEFLRSIFPLYAKSVRDPSKIKDFGLSSGENFGRFTIHYRTKGLKIIHIGKIDKEKKVGWIRDNRGVIFEVSSDLIHKIQTGPVLEKKEEASHSQEQN</sequence>
<gene>
    <name evidence="3" type="ORF">DBT_1269</name>
</gene>
<feature type="transmembrane region" description="Helical" evidence="1">
    <location>
        <begin position="6"/>
        <end position="22"/>
    </location>
</feature>
<dbReference type="Pfam" id="PF14238">
    <property type="entry name" value="DUF4340"/>
    <property type="match status" value="1"/>
</dbReference>
<name>A0A1B9F5D5_9BACT</name>